<accession>A0A7W7QVK0</accession>
<evidence type="ECO:0000313" key="3">
    <source>
        <dbReference type="Proteomes" id="UP000552644"/>
    </source>
</evidence>
<dbReference type="EMBL" id="JACHJP010000013">
    <property type="protein sequence ID" value="MBB4920288.1"/>
    <property type="molecule type" value="Genomic_DNA"/>
</dbReference>
<dbReference type="Proteomes" id="UP000552644">
    <property type="component" value="Unassembled WGS sequence"/>
</dbReference>
<sequence length="175" mass="18535">MLITKRRLAVLAALPTLALSTACGAQSFADAASPAVTSAGKPSVVSAKPSWHETAVKFAGCMRKNGIDIPDPVKGQDLDTSAVTKVTQAKLDAAMKACKEWDSAILGGAEPSTPEEDAKFAAWAKCLRKDGVWQPIDKDEKKPAGFKELAPKSAAWQKIQEGCASLRPPAPYEEN</sequence>
<dbReference type="AlphaFoldDB" id="A0A7W7QVK0"/>
<comment type="caution">
    <text evidence="2">The sequence shown here is derived from an EMBL/GenBank/DDBJ whole genome shotgun (WGS) entry which is preliminary data.</text>
</comment>
<organism evidence="2 3">
    <name type="scientific">Streptosporangium saharense</name>
    <dbReference type="NCBI Taxonomy" id="1706840"/>
    <lineage>
        <taxon>Bacteria</taxon>
        <taxon>Bacillati</taxon>
        <taxon>Actinomycetota</taxon>
        <taxon>Actinomycetes</taxon>
        <taxon>Streptosporangiales</taxon>
        <taxon>Streptosporangiaceae</taxon>
        <taxon>Streptosporangium</taxon>
    </lineage>
</organism>
<gene>
    <name evidence="2" type="ORF">FHS44_007437</name>
</gene>
<evidence type="ECO:0008006" key="4">
    <source>
        <dbReference type="Google" id="ProtNLM"/>
    </source>
</evidence>
<keyword evidence="1" id="KW-0732">Signal</keyword>
<evidence type="ECO:0000313" key="2">
    <source>
        <dbReference type="EMBL" id="MBB4920288.1"/>
    </source>
</evidence>
<proteinExistence type="predicted"/>
<name>A0A7W7QVK0_9ACTN</name>
<reference evidence="2 3" key="1">
    <citation type="submission" date="2020-08" db="EMBL/GenBank/DDBJ databases">
        <title>Genomic Encyclopedia of Type Strains, Phase III (KMG-III): the genomes of soil and plant-associated and newly described type strains.</title>
        <authorList>
            <person name="Whitman W."/>
        </authorList>
    </citation>
    <scope>NUCLEOTIDE SEQUENCE [LARGE SCALE GENOMIC DNA]</scope>
    <source>
        <strain evidence="2 3">CECT 8840</strain>
    </source>
</reference>
<feature type="chain" id="PRO_5039591914" description="Lipoprotein" evidence="1">
    <location>
        <begin position="26"/>
        <end position="175"/>
    </location>
</feature>
<keyword evidence="3" id="KW-1185">Reference proteome</keyword>
<feature type="signal peptide" evidence="1">
    <location>
        <begin position="1"/>
        <end position="25"/>
    </location>
</feature>
<evidence type="ECO:0000256" key="1">
    <source>
        <dbReference type="SAM" id="SignalP"/>
    </source>
</evidence>
<protein>
    <recommendedName>
        <fullName evidence="4">Lipoprotein</fullName>
    </recommendedName>
</protein>
<dbReference type="RefSeq" id="WP_184724237.1">
    <property type="nucleotide sequence ID" value="NZ_JACHJP010000013.1"/>
</dbReference>
<dbReference type="PROSITE" id="PS51257">
    <property type="entry name" value="PROKAR_LIPOPROTEIN"/>
    <property type="match status" value="1"/>
</dbReference>